<proteinExistence type="predicted"/>
<evidence type="ECO:0000313" key="1">
    <source>
        <dbReference type="EMBL" id="GAH46555.1"/>
    </source>
</evidence>
<dbReference type="EMBL" id="BARU01008986">
    <property type="protein sequence ID" value="GAH46555.1"/>
    <property type="molecule type" value="Genomic_DNA"/>
</dbReference>
<comment type="caution">
    <text evidence="1">The sequence shown here is derived from an EMBL/GenBank/DDBJ whole genome shotgun (WGS) entry which is preliminary data.</text>
</comment>
<protein>
    <recommendedName>
        <fullName evidence="2">Restriction endonuclease</fullName>
    </recommendedName>
</protein>
<gene>
    <name evidence="1" type="ORF">S03H2_17423</name>
</gene>
<evidence type="ECO:0008006" key="2">
    <source>
        <dbReference type="Google" id="ProtNLM"/>
    </source>
</evidence>
<accession>X1GNY1</accession>
<sequence>MPLPAQWATPEDFATLFQYFWHRDFPIDQISTGAKRTDWTIHIGIIIRNVADLMGLVTRFERRGRKDAVLRSADGDEIAVEWEWSGAWGNELQKLKRHEVWGKDKATESLLKYAVLITYTHTPNIAKVYDHVTQSWQDAKWPLLLILIDVEKSKRFSTGKEFKNIRMSIFDPSGRKELRTAPAFPWKVEGSRWYLKAL</sequence>
<organism evidence="1">
    <name type="scientific">marine sediment metagenome</name>
    <dbReference type="NCBI Taxonomy" id="412755"/>
    <lineage>
        <taxon>unclassified sequences</taxon>
        <taxon>metagenomes</taxon>
        <taxon>ecological metagenomes</taxon>
    </lineage>
</organism>
<reference evidence="1" key="1">
    <citation type="journal article" date="2014" name="Front. Microbiol.">
        <title>High frequency of phylogenetically diverse reductive dehalogenase-homologous genes in deep subseafloor sedimentary metagenomes.</title>
        <authorList>
            <person name="Kawai M."/>
            <person name="Futagami T."/>
            <person name="Toyoda A."/>
            <person name="Takaki Y."/>
            <person name="Nishi S."/>
            <person name="Hori S."/>
            <person name="Arai W."/>
            <person name="Tsubouchi T."/>
            <person name="Morono Y."/>
            <person name="Uchiyama I."/>
            <person name="Ito T."/>
            <person name="Fujiyama A."/>
            <person name="Inagaki F."/>
            <person name="Takami H."/>
        </authorList>
    </citation>
    <scope>NUCLEOTIDE SEQUENCE</scope>
    <source>
        <strain evidence="1">Expedition CK06-06</strain>
    </source>
</reference>
<dbReference type="AlphaFoldDB" id="X1GNY1"/>
<name>X1GNY1_9ZZZZ</name>